<dbReference type="RefSeq" id="WP_088708893.1">
    <property type="nucleotide sequence ID" value="NZ_LSTO01000001.1"/>
</dbReference>
<keyword evidence="3" id="KW-0238">DNA-binding</keyword>
<sequence>MHDRLDLNSLRLYYDVVNAGSITRAAEQLRTPKSTISRKLAQLEQDLGVILLKKGPKRLAMTDIGAALYDRCRRLVIEIEDVGQVTAEMQGELRGTLRVSIPVDFGISWISRAIAEFVARYPDINLEVEVNSRAVNPREDPYDLTIQLGPLKESGLTYRRLATMTRGVYASPAYLEKHGTPRTVEDFGRHNCIITDQQRQDGVWTFRNQSKHRFIEVSGKVTVNNIGIARDLAINGVGLSMLPNVMCQNDVKSGRLVRVLTNWESPPVQATALILSRKGIPNKTRVFLDFLAERLTDEARVEVNYETAPEGT</sequence>
<dbReference type="Proteomes" id="UP000197535">
    <property type="component" value="Unassembled WGS sequence"/>
</dbReference>
<dbReference type="GO" id="GO:0006351">
    <property type="term" value="P:DNA-templated transcription"/>
    <property type="evidence" value="ECO:0007669"/>
    <property type="project" value="TreeGrafter"/>
</dbReference>
<keyword evidence="7" id="KW-1185">Reference proteome</keyword>
<keyword evidence="4" id="KW-0804">Transcription</keyword>
<dbReference type="Pfam" id="PF03466">
    <property type="entry name" value="LysR_substrate"/>
    <property type="match status" value="1"/>
</dbReference>
<dbReference type="FunFam" id="1.10.10.10:FF:000001">
    <property type="entry name" value="LysR family transcriptional regulator"/>
    <property type="match status" value="1"/>
</dbReference>
<evidence type="ECO:0000259" key="5">
    <source>
        <dbReference type="PROSITE" id="PS50931"/>
    </source>
</evidence>
<dbReference type="AlphaFoldDB" id="A0A254TL62"/>
<evidence type="ECO:0000313" key="7">
    <source>
        <dbReference type="Proteomes" id="UP000197535"/>
    </source>
</evidence>
<gene>
    <name evidence="6" type="ORF">AYR66_23790</name>
</gene>
<dbReference type="InterPro" id="IPR036390">
    <property type="entry name" value="WH_DNA-bd_sf"/>
</dbReference>
<comment type="similarity">
    <text evidence="1">Belongs to the LysR transcriptional regulatory family.</text>
</comment>
<dbReference type="PROSITE" id="PS50931">
    <property type="entry name" value="HTH_LYSR"/>
    <property type="match status" value="1"/>
</dbReference>
<dbReference type="InterPro" id="IPR000847">
    <property type="entry name" value="LysR_HTH_N"/>
</dbReference>
<dbReference type="GO" id="GO:0043565">
    <property type="term" value="F:sequence-specific DNA binding"/>
    <property type="evidence" value="ECO:0007669"/>
    <property type="project" value="TreeGrafter"/>
</dbReference>
<evidence type="ECO:0000256" key="1">
    <source>
        <dbReference type="ARBA" id="ARBA00009437"/>
    </source>
</evidence>
<dbReference type="EMBL" id="LSTO01000001">
    <property type="protein sequence ID" value="OWW22062.1"/>
    <property type="molecule type" value="Genomic_DNA"/>
</dbReference>
<dbReference type="GO" id="GO:0003700">
    <property type="term" value="F:DNA-binding transcription factor activity"/>
    <property type="evidence" value="ECO:0007669"/>
    <property type="project" value="InterPro"/>
</dbReference>
<protein>
    <submittedName>
        <fullName evidence="6">LysR family transcriptional regulator</fullName>
    </submittedName>
</protein>
<evidence type="ECO:0000256" key="4">
    <source>
        <dbReference type="ARBA" id="ARBA00023163"/>
    </source>
</evidence>
<organism evidence="6 7">
    <name type="scientific">Noviherbaspirillum denitrificans</name>
    <dbReference type="NCBI Taxonomy" id="1968433"/>
    <lineage>
        <taxon>Bacteria</taxon>
        <taxon>Pseudomonadati</taxon>
        <taxon>Pseudomonadota</taxon>
        <taxon>Betaproteobacteria</taxon>
        <taxon>Burkholderiales</taxon>
        <taxon>Oxalobacteraceae</taxon>
        <taxon>Noviherbaspirillum</taxon>
    </lineage>
</organism>
<feature type="domain" description="HTH lysR-type" evidence="5">
    <location>
        <begin position="5"/>
        <end position="62"/>
    </location>
</feature>
<evidence type="ECO:0000313" key="6">
    <source>
        <dbReference type="EMBL" id="OWW22062.1"/>
    </source>
</evidence>
<dbReference type="SUPFAM" id="SSF46785">
    <property type="entry name" value="Winged helix' DNA-binding domain"/>
    <property type="match status" value="1"/>
</dbReference>
<dbReference type="SUPFAM" id="SSF53850">
    <property type="entry name" value="Periplasmic binding protein-like II"/>
    <property type="match status" value="1"/>
</dbReference>
<dbReference type="CDD" id="cd08422">
    <property type="entry name" value="PBP2_CrgA_like"/>
    <property type="match status" value="1"/>
</dbReference>
<dbReference type="InterPro" id="IPR036388">
    <property type="entry name" value="WH-like_DNA-bd_sf"/>
</dbReference>
<reference evidence="6 7" key="1">
    <citation type="submission" date="2016-02" db="EMBL/GenBank/DDBJ databases">
        <authorList>
            <person name="Wen L."/>
            <person name="He K."/>
            <person name="Yang H."/>
        </authorList>
    </citation>
    <scope>NUCLEOTIDE SEQUENCE [LARGE SCALE GENOMIC DNA]</scope>
    <source>
        <strain evidence="6 7">TSA40</strain>
    </source>
</reference>
<dbReference type="Gene3D" id="3.40.190.290">
    <property type="match status" value="1"/>
</dbReference>
<evidence type="ECO:0000256" key="3">
    <source>
        <dbReference type="ARBA" id="ARBA00023125"/>
    </source>
</evidence>
<dbReference type="Pfam" id="PF00126">
    <property type="entry name" value="HTH_1"/>
    <property type="match status" value="1"/>
</dbReference>
<dbReference type="InterPro" id="IPR058163">
    <property type="entry name" value="LysR-type_TF_proteobact-type"/>
</dbReference>
<accession>A0A254TL62</accession>
<dbReference type="PANTHER" id="PTHR30537">
    <property type="entry name" value="HTH-TYPE TRANSCRIPTIONAL REGULATOR"/>
    <property type="match status" value="1"/>
</dbReference>
<dbReference type="InterPro" id="IPR005119">
    <property type="entry name" value="LysR_subst-bd"/>
</dbReference>
<proteinExistence type="inferred from homology"/>
<evidence type="ECO:0000256" key="2">
    <source>
        <dbReference type="ARBA" id="ARBA00023015"/>
    </source>
</evidence>
<comment type="caution">
    <text evidence="6">The sequence shown here is derived from an EMBL/GenBank/DDBJ whole genome shotgun (WGS) entry which is preliminary data.</text>
</comment>
<dbReference type="Gene3D" id="1.10.10.10">
    <property type="entry name" value="Winged helix-like DNA-binding domain superfamily/Winged helix DNA-binding domain"/>
    <property type="match status" value="1"/>
</dbReference>
<dbReference type="PANTHER" id="PTHR30537:SF68">
    <property type="entry name" value="TRANSCRIPTIONAL REGULATOR-RELATED"/>
    <property type="match status" value="1"/>
</dbReference>
<dbReference type="OrthoDB" id="116299at2"/>
<name>A0A254TL62_9BURK</name>
<keyword evidence="2" id="KW-0805">Transcription regulation</keyword>